<evidence type="ECO:0000313" key="7">
    <source>
        <dbReference type="Proteomes" id="UP000242205"/>
    </source>
</evidence>
<dbReference type="RefSeq" id="WP_102246769.1">
    <property type="nucleotide sequence ID" value="NZ_CP025682.1"/>
</dbReference>
<comment type="cofactor">
    <cofactor evidence="4">
        <name>Mg(2+)</name>
        <dbReference type="ChEBI" id="CHEBI:18420"/>
    </cofactor>
</comment>
<name>A0A2I6S613_9RHOO</name>
<dbReference type="Pfam" id="PF00293">
    <property type="entry name" value="NUDIX"/>
    <property type="match status" value="1"/>
</dbReference>
<organism evidence="6 7">
    <name type="scientific">Pseudazoarcus pumilus</name>
    <dbReference type="NCBI Taxonomy" id="2067960"/>
    <lineage>
        <taxon>Bacteria</taxon>
        <taxon>Pseudomonadati</taxon>
        <taxon>Pseudomonadota</taxon>
        <taxon>Betaproteobacteria</taxon>
        <taxon>Rhodocyclales</taxon>
        <taxon>Zoogloeaceae</taxon>
        <taxon>Pseudazoarcus</taxon>
    </lineage>
</organism>
<dbReference type="SUPFAM" id="SSF55811">
    <property type="entry name" value="Nudix"/>
    <property type="match status" value="1"/>
</dbReference>
<evidence type="ECO:0000256" key="1">
    <source>
        <dbReference type="ARBA" id="ARBA00007608"/>
    </source>
</evidence>
<comment type="subunit">
    <text evidence="2 4">Monomer.</text>
</comment>
<keyword evidence="4" id="KW-0460">Magnesium</keyword>
<evidence type="ECO:0000256" key="3">
    <source>
        <dbReference type="ARBA" id="ARBA00015552"/>
    </source>
</evidence>
<evidence type="ECO:0000313" key="6">
    <source>
        <dbReference type="EMBL" id="AUN94702.1"/>
    </source>
</evidence>
<evidence type="ECO:0000259" key="5">
    <source>
        <dbReference type="PROSITE" id="PS51462"/>
    </source>
</evidence>
<dbReference type="GO" id="GO:0017111">
    <property type="term" value="F:ribonucleoside triphosphate phosphatase activity"/>
    <property type="evidence" value="ECO:0007669"/>
    <property type="project" value="InterPro"/>
</dbReference>
<dbReference type="EC" id="3.6.1.-" evidence="4"/>
<dbReference type="InterPro" id="IPR033713">
    <property type="entry name" value="NudJ"/>
</dbReference>
<dbReference type="InterPro" id="IPR000086">
    <property type="entry name" value="NUDIX_hydrolase_dom"/>
</dbReference>
<dbReference type="Proteomes" id="UP000242205">
    <property type="component" value="Chromosome"/>
</dbReference>
<dbReference type="EMBL" id="CP025682">
    <property type="protein sequence ID" value="AUN94702.1"/>
    <property type="molecule type" value="Genomic_DNA"/>
</dbReference>
<proteinExistence type="inferred from homology"/>
<dbReference type="Gene3D" id="3.90.79.10">
    <property type="entry name" value="Nucleoside Triphosphate Pyrophosphohydrolase"/>
    <property type="match status" value="1"/>
</dbReference>
<sequence length="150" mass="16752">MAREWKANVTVAAVVERGGRFLVVEEETAEGLRINQPAGHLEAGESLVEAVRRETFEETAHRFEPDALVGIYQWRRPADDATYLRFTFSGVVGEAVPGAQLDTGIVRTLWLTADELRACAPRHRSPLVLRSLENWLDGRRTGLELIGEGR</sequence>
<dbReference type="AlphaFoldDB" id="A0A2I6S613"/>
<dbReference type="GO" id="GO:0004787">
    <property type="term" value="F:thiamine diphosphate phosphatase activity"/>
    <property type="evidence" value="ECO:0007669"/>
    <property type="project" value="InterPro"/>
</dbReference>
<dbReference type="PANTHER" id="PTHR43222:SF11">
    <property type="entry name" value="PHOSPHATASE NUDJ"/>
    <property type="match status" value="1"/>
</dbReference>
<keyword evidence="4 6" id="KW-0378">Hydrolase</keyword>
<accession>A0A2I6S613</accession>
<protein>
    <recommendedName>
        <fullName evidence="3 4">Phosphatase NudJ</fullName>
        <ecNumber evidence="4">3.6.1.-</ecNumber>
    </recommendedName>
</protein>
<dbReference type="KEGG" id="atw:C0099_06970"/>
<reference evidence="6 7" key="1">
    <citation type="submission" date="2018-01" db="EMBL/GenBank/DDBJ databases">
        <authorList>
            <person name="Fu G.-Y."/>
        </authorList>
    </citation>
    <scope>NUCLEOTIDE SEQUENCE [LARGE SCALE GENOMIC DNA]</scope>
    <source>
        <strain evidence="6 7">SY39</strain>
    </source>
</reference>
<keyword evidence="7" id="KW-1185">Reference proteome</keyword>
<gene>
    <name evidence="4" type="primary">nudJ</name>
    <name evidence="6" type="ORF">C0099_06970</name>
</gene>
<dbReference type="OrthoDB" id="8594221at2"/>
<dbReference type="PROSITE" id="PS51462">
    <property type="entry name" value="NUDIX"/>
    <property type="match status" value="1"/>
</dbReference>
<dbReference type="GO" id="GO:0017110">
    <property type="term" value="F:nucleoside diphosphate phosphatase activity"/>
    <property type="evidence" value="ECO:0007669"/>
    <property type="project" value="InterPro"/>
</dbReference>
<dbReference type="InterPro" id="IPR015797">
    <property type="entry name" value="NUDIX_hydrolase-like_dom_sf"/>
</dbReference>
<dbReference type="CDD" id="cd03675">
    <property type="entry name" value="NUDIX_Hydrolase"/>
    <property type="match status" value="1"/>
</dbReference>
<feature type="domain" description="Nudix hydrolase" evidence="5">
    <location>
        <begin position="4"/>
        <end position="134"/>
    </location>
</feature>
<comment type="similarity">
    <text evidence="1 4">Belongs to the Nudix hydrolase family. NudJ subfamily.</text>
</comment>
<evidence type="ECO:0000256" key="4">
    <source>
        <dbReference type="RuleBase" id="RU364043"/>
    </source>
</evidence>
<dbReference type="PANTHER" id="PTHR43222">
    <property type="entry name" value="NUDIX HYDROLASE 23"/>
    <property type="match status" value="1"/>
</dbReference>
<evidence type="ECO:0000256" key="2">
    <source>
        <dbReference type="ARBA" id="ARBA00011245"/>
    </source>
</evidence>